<comment type="function">
    <text evidence="1 6">Catalyzes the reversible cyclization of carbamoyl aspartate to dihydroorotate.</text>
</comment>
<evidence type="ECO:0000313" key="8">
    <source>
        <dbReference type="EMBL" id="MBK5897519.1"/>
    </source>
</evidence>
<dbReference type="InterPro" id="IPR032466">
    <property type="entry name" value="Metal_Hydrolase"/>
</dbReference>
<dbReference type="Gene3D" id="2.30.40.10">
    <property type="entry name" value="Urease, subunit C, domain 1"/>
    <property type="match status" value="1"/>
</dbReference>
<reference evidence="8 9" key="1">
    <citation type="submission" date="2021-01" db="EMBL/GenBank/DDBJ databases">
        <title>Isolation and description of Catonella massiliensis sp. nov., a novel Catonella species, isolated from a stable periodontitis subject.</title>
        <authorList>
            <person name="Antezack A."/>
            <person name="Boxberger M."/>
            <person name="La Scola B."/>
            <person name="Monnet-Corti V."/>
        </authorList>
    </citation>
    <scope>NUCLEOTIDE SEQUENCE [LARGE SCALE GENOMIC DNA]</scope>
    <source>
        <strain evidence="8 9">Marseille-Q4567</strain>
    </source>
</reference>
<evidence type="ECO:0000256" key="6">
    <source>
        <dbReference type="HAMAP-Rule" id="MF_00220"/>
    </source>
</evidence>
<keyword evidence="5 6" id="KW-0665">Pyrimidine biosynthesis</keyword>
<dbReference type="SUPFAM" id="SSF51338">
    <property type="entry name" value="Composite domain of metallo-dependent hydrolases"/>
    <property type="match status" value="1"/>
</dbReference>
<feature type="active site" evidence="6">
    <location>
        <position position="311"/>
    </location>
</feature>
<keyword evidence="4 6" id="KW-0378">Hydrolase</keyword>
<evidence type="ECO:0000256" key="4">
    <source>
        <dbReference type="ARBA" id="ARBA00022801"/>
    </source>
</evidence>
<dbReference type="SUPFAM" id="SSF51556">
    <property type="entry name" value="Metallo-dependent hydrolases"/>
    <property type="match status" value="1"/>
</dbReference>
<keyword evidence="9" id="KW-1185">Reference proteome</keyword>
<evidence type="ECO:0000259" key="7">
    <source>
        <dbReference type="Pfam" id="PF12890"/>
    </source>
</evidence>
<dbReference type="InterPro" id="IPR011059">
    <property type="entry name" value="Metal-dep_hydrolase_composite"/>
</dbReference>
<dbReference type="NCBIfam" id="TIGR00857">
    <property type="entry name" value="pyrC_multi"/>
    <property type="match status" value="1"/>
</dbReference>
<evidence type="ECO:0000256" key="2">
    <source>
        <dbReference type="ARBA" id="ARBA00010286"/>
    </source>
</evidence>
<feature type="binding site" evidence="6">
    <location>
        <position position="238"/>
    </location>
    <ligand>
        <name>Zn(2+)</name>
        <dbReference type="ChEBI" id="CHEBI:29105"/>
        <label>2</label>
    </ligand>
</feature>
<dbReference type="EMBL" id="JAEPRJ010000001">
    <property type="protein sequence ID" value="MBK5897519.1"/>
    <property type="molecule type" value="Genomic_DNA"/>
</dbReference>
<proteinExistence type="inferred from homology"/>
<accession>A0ABS1J062</accession>
<keyword evidence="3 6" id="KW-0479">Metal-binding</keyword>
<name>A0ABS1J062_9FIRM</name>
<comment type="caution">
    <text evidence="8">The sequence shown here is derived from an EMBL/GenBank/DDBJ whole genome shotgun (WGS) entry which is preliminary data.</text>
</comment>
<organism evidence="8 9">
    <name type="scientific">Catonella massiliensis</name>
    <dbReference type="NCBI Taxonomy" id="2799636"/>
    <lineage>
        <taxon>Bacteria</taxon>
        <taxon>Bacillati</taxon>
        <taxon>Bacillota</taxon>
        <taxon>Clostridia</taxon>
        <taxon>Lachnospirales</taxon>
        <taxon>Lachnospiraceae</taxon>
        <taxon>Catonella</taxon>
    </lineage>
</organism>
<feature type="binding site" evidence="6">
    <location>
        <position position="68"/>
    </location>
    <ligand>
        <name>Zn(2+)</name>
        <dbReference type="ChEBI" id="CHEBI:29105"/>
        <label>1</label>
    </ligand>
</feature>
<dbReference type="InterPro" id="IPR050138">
    <property type="entry name" value="DHOase/Allantoinase_Hydrolase"/>
</dbReference>
<evidence type="ECO:0000313" key="9">
    <source>
        <dbReference type="Proteomes" id="UP000604730"/>
    </source>
</evidence>
<feature type="domain" description="Dihydroorotase catalytic" evidence="7">
    <location>
        <begin position="55"/>
        <end position="243"/>
    </location>
</feature>
<dbReference type="CDD" id="cd01317">
    <property type="entry name" value="DHOase_IIa"/>
    <property type="match status" value="1"/>
</dbReference>
<evidence type="ECO:0000256" key="5">
    <source>
        <dbReference type="ARBA" id="ARBA00022975"/>
    </source>
</evidence>
<feature type="binding site" evidence="6">
    <location>
        <position position="185"/>
    </location>
    <ligand>
        <name>Zn(2+)</name>
        <dbReference type="ChEBI" id="CHEBI:29105"/>
        <label>2</label>
    </ligand>
</feature>
<feature type="binding site" evidence="6">
    <location>
        <position position="100"/>
    </location>
    <ligand>
        <name>substrate</name>
    </ligand>
</feature>
<dbReference type="Proteomes" id="UP000604730">
    <property type="component" value="Unassembled WGS sequence"/>
</dbReference>
<feature type="binding site" evidence="6">
    <location>
        <position position="158"/>
    </location>
    <ligand>
        <name>Zn(2+)</name>
        <dbReference type="ChEBI" id="CHEBI:29105"/>
        <label>2</label>
    </ligand>
</feature>
<feature type="binding site" evidence="6">
    <location>
        <position position="311"/>
    </location>
    <ligand>
        <name>Zn(2+)</name>
        <dbReference type="ChEBI" id="CHEBI:29105"/>
        <label>1</label>
    </ligand>
</feature>
<dbReference type="PANTHER" id="PTHR43668:SF2">
    <property type="entry name" value="ALLANTOINASE"/>
    <property type="match status" value="1"/>
</dbReference>
<dbReference type="PROSITE" id="PS00482">
    <property type="entry name" value="DIHYDROOROTASE_1"/>
    <property type="match status" value="1"/>
</dbReference>
<feature type="binding site" evidence="6">
    <location>
        <position position="66"/>
    </location>
    <ligand>
        <name>Zn(2+)</name>
        <dbReference type="ChEBI" id="CHEBI:29105"/>
        <label>1</label>
    </ligand>
</feature>
<dbReference type="PROSITE" id="PS00483">
    <property type="entry name" value="DIHYDROOROTASE_2"/>
    <property type="match status" value="1"/>
</dbReference>
<evidence type="ECO:0000256" key="1">
    <source>
        <dbReference type="ARBA" id="ARBA00002368"/>
    </source>
</evidence>
<feature type="binding site" evidence="6">
    <location>
        <position position="158"/>
    </location>
    <ligand>
        <name>Zn(2+)</name>
        <dbReference type="ChEBI" id="CHEBI:29105"/>
        <label>1</label>
    </ligand>
</feature>
<comment type="cofactor">
    <cofactor evidence="6">
        <name>Zn(2+)</name>
        <dbReference type="ChEBI" id="CHEBI:29105"/>
    </cofactor>
    <text evidence="6">Binds 2 Zn(2+) ions per subunit.</text>
</comment>
<gene>
    <name evidence="6" type="primary">pyrC</name>
    <name evidence="8" type="ORF">JJN12_06970</name>
</gene>
<feature type="binding site" evidence="6">
    <location>
        <begin position="68"/>
        <end position="70"/>
    </location>
    <ligand>
        <name>substrate</name>
    </ligand>
</feature>
<dbReference type="EC" id="3.5.2.3" evidence="6"/>
<dbReference type="InterPro" id="IPR024403">
    <property type="entry name" value="DHOase_cat"/>
</dbReference>
<keyword evidence="6" id="KW-0862">Zinc</keyword>
<dbReference type="PANTHER" id="PTHR43668">
    <property type="entry name" value="ALLANTOINASE"/>
    <property type="match status" value="1"/>
</dbReference>
<feature type="binding site" evidence="6">
    <location>
        <begin position="329"/>
        <end position="330"/>
    </location>
    <ligand>
        <name>substrate</name>
    </ligand>
</feature>
<dbReference type="InterPro" id="IPR004722">
    <property type="entry name" value="DHOase"/>
</dbReference>
<dbReference type="Gene3D" id="3.20.20.140">
    <property type="entry name" value="Metal-dependent hydrolases"/>
    <property type="match status" value="1"/>
</dbReference>
<dbReference type="Pfam" id="PF12890">
    <property type="entry name" value="DHOase"/>
    <property type="match status" value="1"/>
</dbReference>
<comment type="similarity">
    <text evidence="2 6">Belongs to the metallo-dependent hydrolases superfamily. DHOase family. Class I DHOase subfamily.</text>
</comment>
<feature type="binding site" evidence="6">
    <location>
        <position position="315"/>
    </location>
    <ligand>
        <name>substrate</name>
    </ligand>
</feature>
<evidence type="ECO:0000256" key="3">
    <source>
        <dbReference type="ARBA" id="ARBA00022723"/>
    </source>
</evidence>
<feature type="binding site" evidence="6">
    <location>
        <position position="284"/>
    </location>
    <ligand>
        <name>substrate</name>
    </ligand>
</feature>
<dbReference type="InterPro" id="IPR002195">
    <property type="entry name" value="Dihydroorotase_CS"/>
</dbReference>
<comment type="catalytic activity">
    <reaction evidence="6">
        <text>(S)-dihydroorotate + H2O = N-carbamoyl-L-aspartate + H(+)</text>
        <dbReference type="Rhea" id="RHEA:24296"/>
        <dbReference type="ChEBI" id="CHEBI:15377"/>
        <dbReference type="ChEBI" id="CHEBI:15378"/>
        <dbReference type="ChEBI" id="CHEBI:30864"/>
        <dbReference type="ChEBI" id="CHEBI:32814"/>
        <dbReference type="EC" id="3.5.2.3"/>
    </reaction>
</comment>
<dbReference type="RefSeq" id="WP_208428996.1">
    <property type="nucleotide sequence ID" value="NZ_JAEPRJ010000001.1"/>
</dbReference>
<comment type="pathway">
    <text evidence="6">Pyrimidine metabolism; UMP biosynthesis via de novo pathway; (S)-dihydroorotate from bicarbonate: step 3/3.</text>
</comment>
<protein>
    <recommendedName>
        <fullName evidence="6">Dihydroorotase</fullName>
        <shortName evidence="6">DHOase</shortName>
        <ecNumber evidence="6">3.5.2.3</ecNumber>
    </recommendedName>
</protein>
<sequence length="431" mass="46777">MGIIIKNGHLVDVEADRDGLFDIYVNDDGKVEKVGARGELDCLVKEGTEVIDAAGKYVLPGFIDLHVHFREPGGEYKETIKTGSRAAARGGYTTVVTMPNTKPVMDTVEHLKLQLDAIKKDAVINVLPSGTVTMGEEGKVLSDMEGMKKAGIVAISEDGRSVMDPEILRAGLVEAARLGLPFFDHCEDANLVNGGVMNAGVKSKELGMPGITNEVEDSIARRDIDIAAKVGATIHLCHCSTRETVKYVKEAKEKGYSVSAEVCPHHFTLADEDIVEDDANYKMNPPLRSRADVEALREGLKSGVMGMISTDHAPHSKEEKEKSIKDAPFGIVGLETSFALAVTELLGKYLDMKALVERMSLTPAKLLKNGRGTLKEGSVADLVIADIDQEYVIDSDKFLSKGKNTPFNGKKVRGKVLYTLCNGKVVYKEEK</sequence>
<dbReference type="HAMAP" id="MF_00220_B">
    <property type="entry name" value="PyrC_classI_B"/>
    <property type="match status" value="1"/>
</dbReference>